<proteinExistence type="predicted"/>
<accession>A0A8H7UEZ8</accession>
<protein>
    <recommendedName>
        <fullName evidence="4">Hyaluronan/mRNA-binding protein domain-containing protein</fullName>
    </recommendedName>
</protein>
<dbReference type="Proteomes" id="UP000654370">
    <property type="component" value="Unassembled WGS sequence"/>
</dbReference>
<evidence type="ECO:0000256" key="1">
    <source>
        <dbReference type="SAM" id="MobiDB-lite"/>
    </source>
</evidence>
<comment type="caution">
    <text evidence="2">The sequence shown here is derived from an EMBL/GenBank/DDBJ whole genome shotgun (WGS) entry which is preliminary data.</text>
</comment>
<evidence type="ECO:0000313" key="3">
    <source>
        <dbReference type="Proteomes" id="UP000654370"/>
    </source>
</evidence>
<organism evidence="2 3">
    <name type="scientific">Mortierella isabellina</name>
    <name type="common">Filamentous fungus</name>
    <name type="synonym">Umbelopsis isabellina</name>
    <dbReference type="NCBI Taxonomy" id="91625"/>
    <lineage>
        <taxon>Eukaryota</taxon>
        <taxon>Fungi</taxon>
        <taxon>Fungi incertae sedis</taxon>
        <taxon>Mucoromycota</taxon>
        <taxon>Mucoromycotina</taxon>
        <taxon>Umbelopsidomycetes</taxon>
        <taxon>Umbelopsidales</taxon>
        <taxon>Umbelopsidaceae</taxon>
        <taxon>Umbelopsis</taxon>
    </lineage>
</organism>
<keyword evidence="3" id="KW-1185">Reference proteome</keyword>
<gene>
    <name evidence="2" type="ORF">INT43_006280</name>
</gene>
<dbReference type="EMBL" id="JAEPQZ010000003">
    <property type="protein sequence ID" value="KAG2183276.1"/>
    <property type="molecule type" value="Genomic_DNA"/>
</dbReference>
<feature type="region of interest" description="Disordered" evidence="1">
    <location>
        <begin position="69"/>
        <end position="98"/>
    </location>
</feature>
<evidence type="ECO:0000313" key="2">
    <source>
        <dbReference type="EMBL" id="KAG2183276.1"/>
    </source>
</evidence>
<feature type="compositionally biased region" description="Basic and acidic residues" evidence="1">
    <location>
        <begin position="69"/>
        <end position="78"/>
    </location>
</feature>
<sequence>MPYHAHDELSSPDMILQEVGAAYFIMASGQFPSFFSNSFHLTNPPSQSNMTRSKQNLYPLPLEESRHYQRNGMRDARGPPKKSGRGRGNWGDIDTAELDPSLEMEIDSHEGDEIPEVHATSMDTKVQLVDAEHFVERKGFDENESMNEQEQEYQ</sequence>
<dbReference type="OrthoDB" id="2361608at2759"/>
<dbReference type="AlphaFoldDB" id="A0A8H7UEZ8"/>
<evidence type="ECO:0008006" key="4">
    <source>
        <dbReference type="Google" id="ProtNLM"/>
    </source>
</evidence>
<name>A0A8H7UEZ8_MORIS</name>
<reference evidence="2" key="1">
    <citation type="submission" date="2020-12" db="EMBL/GenBank/DDBJ databases">
        <title>Metabolic potential, ecology and presence of endohyphal bacteria is reflected in genomic diversity of Mucoromycotina.</title>
        <authorList>
            <person name="Muszewska A."/>
            <person name="Okrasinska A."/>
            <person name="Steczkiewicz K."/>
            <person name="Drgas O."/>
            <person name="Orlowska M."/>
            <person name="Perlinska-Lenart U."/>
            <person name="Aleksandrzak-Piekarczyk T."/>
            <person name="Szatraj K."/>
            <person name="Zielenkiewicz U."/>
            <person name="Pilsyk S."/>
            <person name="Malc E."/>
            <person name="Mieczkowski P."/>
            <person name="Kruszewska J.S."/>
            <person name="Biernat P."/>
            <person name="Pawlowska J."/>
        </authorList>
    </citation>
    <scope>NUCLEOTIDE SEQUENCE</scope>
    <source>
        <strain evidence="2">WA0000067209</strain>
    </source>
</reference>